<dbReference type="NCBIfam" id="TIGR04393">
    <property type="entry name" value="rpt_T5SS_PEPC"/>
    <property type="match status" value="7"/>
</dbReference>
<protein>
    <submittedName>
        <fullName evidence="2">Autotransporter domain-containing protein</fullName>
    </submittedName>
</protein>
<evidence type="ECO:0000313" key="3">
    <source>
        <dbReference type="Proteomes" id="UP000307874"/>
    </source>
</evidence>
<organism evidence="2 3">
    <name type="scientific">Martelella lutilitoris</name>
    <dbReference type="NCBI Taxonomy" id="2583532"/>
    <lineage>
        <taxon>Bacteria</taxon>
        <taxon>Pseudomonadati</taxon>
        <taxon>Pseudomonadota</taxon>
        <taxon>Alphaproteobacteria</taxon>
        <taxon>Hyphomicrobiales</taxon>
        <taxon>Aurantimonadaceae</taxon>
        <taxon>Martelella</taxon>
    </lineage>
</organism>
<dbReference type="Pfam" id="PF03797">
    <property type="entry name" value="Autotransporter"/>
    <property type="match status" value="1"/>
</dbReference>
<dbReference type="EMBL" id="VCLB01000007">
    <property type="protein sequence ID" value="TNB47198.1"/>
    <property type="molecule type" value="Genomic_DNA"/>
</dbReference>
<dbReference type="InterPro" id="IPR005546">
    <property type="entry name" value="Autotransporte_beta"/>
</dbReference>
<evidence type="ECO:0000313" key="2">
    <source>
        <dbReference type="EMBL" id="TNB47198.1"/>
    </source>
</evidence>
<name>A0A5C4JPC6_9HYPH</name>
<reference evidence="2 3" key="1">
    <citation type="submission" date="2019-05" db="EMBL/GenBank/DDBJ databases">
        <authorList>
            <person name="Lee S.D."/>
        </authorList>
    </citation>
    <scope>NUCLEOTIDE SEQUENCE [LARGE SCALE GENOMIC DNA]</scope>
    <source>
        <strain evidence="2 3">GH2-6</strain>
    </source>
</reference>
<dbReference type="Gene3D" id="2.40.128.130">
    <property type="entry name" value="Autotransporter beta-domain"/>
    <property type="match status" value="1"/>
</dbReference>
<dbReference type="SUPFAM" id="SSF103515">
    <property type="entry name" value="Autotransporter"/>
    <property type="match status" value="1"/>
</dbReference>
<comment type="caution">
    <text evidence="2">The sequence shown here is derived from an EMBL/GenBank/DDBJ whole genome shotgun (WGS) entry which is preliminary data.</text>
</comment>
<accession>A0A5C4JPC6</accession>
<dbReference type="OrthoDB" id="7195851at2"/>
<dbReference type="InterPro" id="IPR036709">
    <property type="entry name" value="Autotransporte_beta_dom_sf"/>
</dbReference>
<dbReference type="InterPro" id="IPR030895">
    <property type="entry name" value="T5SS_PEPC_rpt"/>
</dbReference>
<dbReference type="Proteomes" id="UP000307874">
    <property type="component" value="Unassembled WGS sequence"/>
</dbReference>
<keyword evidence="3" id="KW-1185">Reference proteome</keyword>
<feature type="domain" description="Autotransporter" evidence="1">
    <location>
        <begin position="1045"/>
        <end position="1329"/>
    </location>
</feature>
<dbReference type="SMART" id="SM00869">
    <property type="entry name" value="Autotransporter"/>
    <property type="match status" value="1"/>
</dbReference>
<gene>
    <name evidence="2" type="ORF">FF124_13560</name>
</gene>
<sequence length="1329" mass="133622">MRDRSPLRAGCRWFKRFCAGGVMRNVNLRLKAARSIFLSSSALFLLWGTPGTAADFLWTGAESTDWYTANNWLENGAATTNTPKTGDNVTINTTANAPVLPTDRGTEYISTFIIGDTATGRVTSNATINGERTRLGASAGGNGTLTLGAGGQVQMDNSIIVGDAGTGRIDMSAGATGQTASIILGNADDSTGTVTLSGSGTSLRTYGTGANGLSVGNSGTGSLSVSDGAFIESDQAIVGRNAGGAGSVTLSGAGTQWNGYGATTIGSSGKGTVLVQSGAHAISGSLSIGENTSSTGNEATVTGSGSLWNVYNDISLGGNVNTGGTGGEGTLSVLDGATMTASNGYIGNVSSGEGTVYVDGAGSQLQLSASLRVGRNGDGRMAVSNGGSVTADFALVGANANSTGIVVITDADSEMTLTNRMTVGTTGEGLLELENGGTLNSNGGIIGRDAGSVGVVGVLGSATWNNSSNLEIGSEGTGLLAIAGGGIVNNRTVEIGTTTTGEGLVTLGGAGSSWNVDGGITVGVEGNGGILVTDGSTVTSTESTIASGAGSIGLVAVDGAGSSWTIDGDLTVGENGTGVLQLSDGGTLTADNLVLAANAGSTGGLVIGSLPDITPQGPGTLDVNEVTFGDGQGYLVFNHTSSDYEFSRVISGTVDIEAYAGTTILTADNTNKGNTYIDTGAEIQVGNGGTTGTLQGNAAIETGGTLSFARSDDIEFAGLLRGTGAVSQKGPGTLRLTADNNEFSGTLEAESGTFLVDGALRGTSADVKAGASFGGSGEIGSTTVRSGGTFLSGDEDGSITVNGDLDFEPDATYAAVIQTSQVPAKVTGTVSFDETELDIDFVDGGELKQQYTLLEAGEITGTYDAPLASLPSQFRGTISEEGNRLNMSLAYVGGNFNFSALGRGVNDQLVKAFNDGVPLTGTLSAGMLQSGSAYEAAMTTLGGELGINATMTATLGMQDFLRRSSNPSRLLAGWRPIEEKDEDTLPSAGETSALAYWNLGTPSSRQPQWDWASAGRGSTYGGSYGGSTGGAYGSSYGAPYAPYRSLMPSNSIWLEYNGETASVDGDTGAGNSGADIKGNIVEGGYLAQLDDSTAIGFVFGGGQTSYDQTEQNGSADSQSLHAAVTAAGQTAQGLYGLATVGLGVDNIDTERTVAFGTAVDRLRGSYSATTFGGRFEAGGRIVNGGMAFIPFAAASAVYTSAPSYQEEVAAGLGSSALAYSDSSLFRGTVEAGVGFDTAAGDYAQRFSFNSRVSYLYRYGGGGNANANFLALPGYGFSISSNAPTGSAVAANIGARIQLTPQADLSIGAYGEWGAEYSALIASAKLRYIW</sequence>
<dbReference type="PROSITE" id="PS51208">
    <property type="entry name" value="AUTOTRANSPORTER"/>
    <property type="match status" value="1"/>
</dbReference>
<proteinExistence type="predicted"/>
<evidence type="ECO:0000259" key="1">
    <source>
        <dbReference type="PROSITE" id="PS51208"/>
    </source>
</evidence>
<reference evidence="2 3" key="2">
    <citation type="submission" date="2019-06" db="EMBL/GenBank/DDBJ databases">
        <title>Martelella lutilitoris sp. nov., isolated from a tidal mudflat.</title>
        <authorList>
            <person name="Kim Y.-J."/>
        </authorList>
    </citation>
    <scope>NUCLEOTIDE SEQUENCE [LARGE SCALE GENOMIC DNA]</scope>
    <source>
        <strain evidence="2 3">GH2-6</strain>
    </source>
</reference>